<organism evidence="1 2">
    <name type="scientific">Candidatus Muproteobacteria bacterium RBG_16_64_10</name>
    <dbReference type="NCBI Taxonomy" id="1817757"/>
    <lineage>
        <taxon>Bacteria</taxon>
        <taxon>Pseudomonadati</taxon>
        <taxon>Pseudomonadota</taxon>
        <taxon>Candidatus Muproteobacteria</taxon>
    </lineage>
</organism>
<reference evidence="1 2" key="1">
    <citation type="journal article" date="2016" name="Nat. Commun.">
        <title>Thousands of microbial genomes shed light on interconnected biogeochemical processes in an aquifer system.</title>
        <authorList>
            <person name="Anantharaman K."/>
            <person name="Brown C.T."/>
            <person name="Hug L.A."/>
            <person name="Sharon I."/>
            <person name="Castelle C.J."/>
            <person name="Probst A.J."/>
            <person name="Thomas B.C."/>
            <person name="Singh A."/>
            <person name="Wilkins M.J."/>
            <person name="Karaoz U."/>
            <person name="Brodie E.L."/>
            <person name="Williams K.H."/>
            <person name="Hubbard S.S."/>
            <person name="Banfield J.F."/>
        </authorList>
    </citation>
    <scope>NUCLEOTIDE SEQUENCE [LARGE SCALE GENOMIC DNA]</scope>
</reference>
<dbReference type="InterPro" id="IPR036249">
    <property type="entry name" value="Thioredoxin-like_sf"/>
</dbReference>
<feature type="non-terminal residue" evidence="1">
    <location>
        <position position="78"/>
    </location>
</feature>
<dbReference type="AlphaFoldDB" id="A0A1F6T6G5"/>
<dbReference type="CDD" id="cd02980">
    <property type="entry name" value="TRX_Fd_family"/>
    <property type="match status" value="1"/>
</dbReference>
<evidence type="ECO:0000313" key="2">
    <source>
        <dbReference type="Proteomes" id="UP000179334"/>
    </source>
</evidence>
<gene>
    <name evidence="1" type="ORF">A2V91_05120</name>
</gene>
<proteinExistence type="predicted"/>
<dbReference type="Proteomes" id="UP000179334">
    <property type="component" value="Unassembled WGS sequence"/>
</dbReference>
<dbReference type="EMBL" id="MFSR01000018">
    <property type="protein sequence ID" value="OGI40727.1"/>
    <property type="molecule type" value="Genomic_DNA"/>
</dbReference>
<protein>
    <submittedName>
        <fullName evidence="1">Ferredoxin</fullName>
    </submittedName>
</protein>
<evidence type="ECO:0000313" key="1">
    <source>
        <dbReference type="EMBL" id="OGI40727.1"/>
    </source>
</evidence>
<sequence>MPKPQKHVFVCSQTRPDGHPRGCCAQKGGSDLLQAFWKELQKRNLFDRISVTYSGCLGPCDGGPNVVVYPEGVMYSQV</sequence>
<comment type="caution">
    <text evidence="1">The sequence shown here is derived from an EMBL/GenBank/DDBJ whole genome shotgun (WGS) entry which is preliminary data.</text>
</comment>
<name>A0A1F6T6G5_9PROT</name>
<dbReference type="SUPFAM" id="SSF52833">
    <property type="entry name" value="Thioredoxin-like"/>
    <property type="match status" value="1"/>
</dbReference>
<dbReference type="Gene3D" id="3.40.30.10">
    <property type="entry name" value="Glutaredoxin"/>
    <property type="match status" value="1"/>
</dbReference>
<accession>A0A1F6T6G5</accession>